<comment type="subcellular location">
    <subcellularLocation>
        <location evidence="5">Membrane</location>
        <topology evidence="5">Single-pass membrane protein</topology>
    </subcellularLocation>
</comment>
<dbReference type="PROSITE" id="PS00375">
    <property type="entry name" value="UDPGT"/>
    <property type="match status" value="1"/>
</dbReference>
<dbReference type="CDD" id="cd03784">
    <property type="entry name" value="GT1_Gtf-like"/>
    <property type="match status" value="1"/>
</dbReference>
<dbReference type="InterPro" id="IPR050271">
    <property type="entry name" value="UDP-glycosyltransferase"/>
</dbReference>
<evidence type="ECO:0000256" key="3">
    <source>
        <dbReference type="ARBA" id="ARBA00022679"/>
    </source>
</evidence>
<dbReference type="EC" id="2.4.1.17" evidence="5"/>
<dbReference type="FunFam" id="3.40.50.2000:FF:000050">
    <property type="entry name" value="UDP-glucuronosyltransferase"/>
    <property type="match status" value="1"/>
</dbReference>
<reference evidence="6" key="1">
    <citation type="submission" date="2022-01" db="EMBL/GenBank/DDBJ databases">
        <authorList>
            <person name="King R."/>
        </authorList>
    </citation>
    <scope>NUCLEOTIDE SEQUENCE</scope>
</reference>
<dbReference type="GO" id="GO:0015020">
    <property type="term" value="F:glucuronosyltransferase activity"/>
    <property type="evidence" value="ECO:0007669"/>
    <property type="project" value="UniProtKB-EC"/>
</dbReference>
<keyword evidence="5" id="KW-0732">Signal</keyword>
<dbReference type="InterPro" id="IPR035595">
    <property type="entry name" value="UDP_glycos_trans_CS"/>
</dbReference>
<dbReference type="PANTHER" id="PTHR48043:SF114">
    <property type="entry name" value="IP04436P-RELATED"/>
    <property type="match status" value="1"/>
</dbReference>
<protein>
    <recommendedName>
        <fullName evidence="5">UDP-glucuronosyltransferase</fullName>
        <ecNumber evidence="5">2.4.1.17</ecNumber>
    </recommendedName>
</protein>
<dbReference type="PANTHER" id="PTHR48043">
    <property type="entry name" value="EG:EG0003.4 PROTEIN-RELATED"/>
    <property type="match status" value="1"/>
</dbReference>
<keyword evidence="5" id="KW-1133">Transmembrane helix</keyword>
<comment type="similarity">
    <text evidence="1 4">Belongs to the UDP-glycosyltransferase family.</text>
</comment>
<evidence type="ECO:0000256" key="5">
    <source>
        <dbReference type="RuleBase" id="RU362059"/>
    </source>
</evidence>
<sequence>MEIKMKSFMIFIAILILGQSSNGHRILGLFPHPGFSHFHFFQPVMYALAEAGHDVTVVSHFPNKEPHENYKDELLDNVNAGLLNVVSLDMFKKQNTFNHFIEFFMLKNFAQESCQLALNSSAIKNVFNQGRREPFDLIIVEMWNTDCMLGVAEKLKAPIIALSSCNIMPWHTTKLGLPYEPGFLPTTFVGYSDHMSFGARLSNWLTLAYMNFMYKTFVQKNDNTYLKRKFGDDFPKTSELIKKVSMVFVNQHYSLNGAKHLSPNVVELGGVHIGKPKPLDPELQKLLDTAEHGVIYISWGSMVKADTLSEEAREGILRALGKFKQRVIWKYENETLPNQPPNVFIRKWMPQREILCHPNVRVFMTHGGLLGSLEAVYCGIPVVSTPFYGDQFLNSAALEHRSMGVVLNYIDMNEQTVHHALRRVLDPKFRQNAKKVQYSFKHRPLPPKEAVVYWSEYVIATKGAELVKPYSVHANWLVYSGTDIFLFVSLSIITFIGTLIYLIKKLFKNGNKKTDKVSQEKKNK</sequence>
<evidence type="ECO:0000256" key="2">
    <source>
        <dbReference type="ARBA" id="ARBA00022676"/>
    </source>
</evidence>
<dbReference type="Gene3D" id="3.40.50.2000">
    <property type="entry name" value="Glycogen Phosphorylase B"/>
    <property type="match status" value="2"/>
</dbReference>
<dbReference type="Proteomes" id="UP001153620">
    <property type="component" value="Chromosome 1"/>
</dbReference>
<dbReference type="InterPro" id="IPR002213">
    <property type="entry name" value="UDP_glucos_trans"/>
</dbReference>
<evidence type="ECO:0000313" key="7">
    <source>
        <dbReference type="Proteomes" id="UP001153620"/>
    </source>
</evidence>
<dbReference type="AlphaFoldDB" id="A0A9P0IR95"/>
<gene>
    <name evidence="6" type="ORF">CHIRRI_LOCUS1517</name>
</gene>
<keyword evidence="2 4" id="KW-0328">Glycosyltransferase</keyword>
<keyword evidence="3 4" id="KW-0808">Transferase</keyword>
<keyword evidence="5" id="KW-0472">Membrane</keyword>
<feature type="signal peptide" evidence="5">
    <location>
        <begin position="1"/>
        <end position="23"/>
    </location>
</feature>
<evidence type="ECO:0000256" key="1">
    <source>
        <dbReference type="ARBA" id="ARBA00009995"/>
    </source>
</evidence>
<feature type="transmembrane region" description="Helical" evidence="5">
    <location>
        <begin position="484"/>
        <end position="503"/>
    </location>
</feature>
<keyword evidence="7" id="KW-1185">Reference proteome</keyword>
<name>A0A9P0IR95_9DIPT</name>
<dbReference type="GO" id="GO:0016020">
    <property type="term" value="C:membrane"/>
    <property type="evidence" value="ECO:0007669"/>
    <property type="project" value="UniProtKB-SubCell"/>
</dbReference>
<dbReference type="Pfam" id="PF00201">
    <property type="entry name" value="UDPGT"/>
    <property type="match status" value="1"/>
</dbReference>
<dbReference type="SUPFAM" id="SSF53756">
    <property type="entry name" value="UDP-Glycosyltransferase/glycogen phosphorylase"/>
    <property type="match status" value="1"/>
</dbReference>
<proteinExistence type="inferred from homology"/>
<evidence type="ECO:0000313" key="6">
    <source>
        <dbReference type="EMBL" id="CAH1710189.1"/>
    </source>
</evidence>
<accession>A0A9P0IR95</accession>
<evidence type="ECO:0000256" key="4">
    <source>
        <dbReference type="RuleBase" id="RU003718"/>
    </source>
</evidence>
<feature type="chain" id="PRO_5040530103" description="UDP-glucuronosyltransferase" evidence="5">
    <location>
        <begin position="24"/>
        <end position="524"/>
    </location>
</feature>
<dbReference type="FunFam" id="3.40.50.2000:FF:000144">
    <property type="entry name" value="UDP-glucuronosyltransferase"/>
    <property type="match status" value="1"/>
</dbReference>
<keyword evidence="5" id="KW-0812">Transmembrane</keyword>
<organism evidence="6 7">
    <name type="scientific">Chironomus riparius</name>
    <dbReference type="NCBI Taxonomy" id="315576"/>
    <lineage>
        <taxon>Eukaryota</taxon>
        <taxon>Metazoa</taxon>
        <taxon>Ecdysozoa</taxon>
        <taxon>Arthropoda</taxon>
        <taxon>Hexapoda</taxon>
        <taxon>Insecta</taxon>
        <taxon>Pterygota</taxon>
        <taxon>Neoptera</taxon>
        <taxon>Endopterygota</taxon>
        <taxon>Diptera</taxon>
        <taxon>Nematocera</taxon>
        <taxon>Chironomoidea</taxon>
        <taxon>Chironomidae</taxon>
        <taxon>Chironominae</taxon>
        <taxon>Chironomus</taxon>
    </lineage>
</organism>
<dbReference type="EMBL" id="OU895877">
    <property type="protein sequence ID" value="CAH1710189.1"/>
    <property type="molecule type" value="Genomic_DNA"/>
</dbReference>
<reference evidence="6" key="2">
    <citation type="submission" date="2022-10" db="EMBL/GenBank/DDBJ databases">
        <authorList>
            <consortium name="ENA_rothamsted_submissions"/>
            <consortium name="culmorum"/>
            <person name="King R."/>
        </authorList>
    </citation>
    <scope>NUCLEOTIDE SEQUENCE</scope>
</reference>
<comment type="catalytic activity">
    <reaction evidence="5">
        <text>glucuronate acceptor + UDP-alpha-D-glucuronate = acceptor beta-D-glucuronoside + UDP + H(+)</text>
        <dbReference type="Rhea" id="RHEA:21032"/>
        <dbReference type="ChEBI" id="CHEBI:15378"/>
        <dbReference type="ChEBI" id="CHEBI:58052"/>
        <dbReference type="ChEBI" id="CHEBI:58223"/>
        <dbReference type="ChEBI" id="CHEBI:132367"/>
        <dbReference type="ChEBI" id="CHEBI:132368"/>
        <dbReference type="EC" id="2.4.1.17"/>
    </reaction>
</comment>